<accession>A0A9Q8Q6H4</accession>
<evidence type="ECO:0000256" key="1">
    <source>
        <dbReference type="SAM" id="MobiDB-lite"/>
    </source>
</evidence>
<keyword evidence="3" id="KW-1185">Reference proteome</keyword>
<protein>
    <submittedName>
        <fullName evidence="2">Uncharacterized protein</fullName>
    </submittedName>
</protein>
<sequence length="216" mass="23580">MGLADERAVDKSEASEASDDSSTISARPCKATSLGKRAETAEVSNKSDTAAGNAQKDGETSSRWGSDHQHNPGYPDGAEDLLAFVRTLLLQNLTHARNVQHKVVQIQIAIARENARMLSHENLLVELALAWGEHMQSTTTDGRPLTEAQQRLRIEEADPLLYKQTSSRIQELRAASDSLMLATHDDEQYSDILNDIASLLVNFLAPAVRDADCGES</sequence>
<evidence type="ECO:0000313" key="2">
    <source>
        <dbReference type="EMBL" id="UNI13900.1"/>
    </source>
</evidence>
<feature type="compositionally biased region" description="Basic and acidic residues" evidence="1">
    <location>
        <begin position="56"/>
        <end position="70"/>
    </location>
</feature>
<dbReference type="KEGG" id="ptkz:JDV02_000595"/>
<feature type="region of interest" description="Disordered" evidence="1">
    <location>
        <begin position="1"/>
        <end position="75"/>
    </location>
</feature>
<dbReference type="EMBL" id="CP086354">
    <property type="protein sequence ID" value="UNI13900.1"/>
    <property type="molecule type" value="Genomic_DNA"/>
</dbReference>
<dbReference type="RefSeq" id="XP_047837381.1">
    <property type="nucleotide sequence ID" value="XM_047981421.1"/>
</dbReference>
<feature type="compositionally biased region" description="Basic and acidic residues" evidence="1">
    <location>
        <begin position="1"/>
        <end position="14"/>
    </location>
</feature>
<proteinExistence type="predicted"/>
<evidence type="ECO:0000313" key="3">
    <source>
        <dbReference type="Proteomes" id="UP000829364"/>
    </source>
</evidence>
<gene>
    <name evidence="2" type="ORF">JDV02_000595</name>
</gene>
<dbReference type="Proteomes" id="UP000829364">
    <property type="component" value="Chromosome 1"/>
</dbReference>
<name>A0A9Q8Q6H4_9HYPO</name>
<feature type="compositionally biased region" description="Polar residues" evidence="1">
    <location>
        <begin position="42"/>
        <end position="52"/>
    </location>
</feature>
<reference evidence="2" key="1">
    <citation type="submission" date="2021-11" db="EMBL/GenBank/DDBJ databases">
        <title>Purpureocillium_takamizusanense_genome.</title>
        <authorList>
            <person name="Nguyen N.-H."/>
        </authorList>
    </citation>
    <scope>NUCLEOTIDE SEQUENCE</scope>
    <source>
        <strain evidence="2">PT3</strain>
    </source>
</reference>
<dbReference type="GeneID" id="72062560"/>
<dbReference type="AlphaFoldDB" id="A0A9Q8Q6H4"/>
<organism evidence="2 3">
    <name type="scientific">Purpureocillium takamizusanense</name>
    <dbReference type="NCBI Taxonomy" id="2060973"/>
    <lineage>
        <taxon>Eukaryota</taxon>
        <taxon>Fungi</taxon>
        <taxon>Dikarya</taxon>
        <taxon>Ascomycota</taxon>
        <taxon>Pezizomycotina</taxon>
        <taxon>Sordariomycetes</taxon>
        <taxon>Hypocreomycetidae</taxon>
        <taxon>Hypocreales</taxon>
        <taxon>Ophiocordycipitaceae</taxon>
        <taxon>Purpureocillium</taxon>
    </lineage>
</organism>